<dbReference type="AlphaFoldDB" id="A0A8J4CE61"/>
<protein>
    <submittedName>
        <fullName evidence="1">Uncharacterized protein</fullName>
    </submittedName>
</protein>
<name>A0A8J4CE61_9CHLO</name>
<comment type="caution">
    <text evidence="1">The sequence shown here is derived from an EMBL/GenBank/DDBJ whole genome shotgun (WGS) entry which is preliminary data.</text>
</comment>
<organism evidence="1 2">
    <name type="scientific">Volvox reticuliferus</name>
    <dbReference type="NCBI Taxonomy" id="1737510"/>
    <lineage>
        <taxon>Eukaryota</taxon>
        <taxon>Viridiplantae</taxon>
        <taxon>Chlorophyta</taxon>
        <taxon>core chlorophytes</taxon>
        <taxon>Chlorophyceae</taxon>
        <taxon>CS clade</taxon>
        <taxon>Chlamydomonadales</taxon>
        <taxon>Volvocaceae</taxon>
        <taxon>Volvox</taxon>
    </lineage>
</organism>
<gene>
    <name evidence="1" type="ORF">Vretifemale_10211</name>
</gene>
<dbReference type="EMBL" id="BNCP01000020">
    <property type="protein sequence ID" value="GIL81077.1"/>
    <property type="molecule type" value="Genomic_DNA"/>
</dbReference>
<evidence type="ECO:0000313" key="1">
    <source>
        <dbReference type="EMBL" id="GIL81077.1"/>
    </source>
</evidence>
<accession>A0A8J4CE61</accession>
<feature type="non-terminal residue" evidence="1">
    <location>
        <position position="1"/>
    </location>
</feature>
<proteinExistence type="predicted"/>
<sequence length="159" mass="16605">SRTRLTYNICIDPVNFSKACEAFILTTCAAEDIFTLLSNPASRHALKAKMLSAVGPFAPGALAMILFENLLRLVNFSVAAASTAEGQSPPTRPASLTAVVNEATTSSSAHTESHFCTEIWTPLFAAVRSCCCCGACCCCGVPDSTQIVPVDVTAAAGRV</sequence>
<keyword evidence="2" id="KW-1185">Reference proteome</keyword>
<reference evidence="1" key="1">
    <citation type="journal article" date="2021" name="Proc. Natl. Acad. Sci. U.S.A.">
        <title>Three genomes in the algal genus Volvox reveal the fate of a haploid sex-determining region after a transition to homothallism.</title>
        <authorList>
            <person name="Yamamoto K."/>
            <person name="Hamaji T."/>
            <person name="Kawai-Toyooka H."/>
            <person name="Matsuzaki R."/>
            <person name="Takahashi F."/>
            <person name="Nishimura Y."/>
            <person name="Kawachi M."/>
            <person name="Noguchi H."/>
            <person name="Minakuchi Y."/>
            <person name="Umen J.G."/>
            <person name="Toyoda A."/>
            <person name="Nozaki H."/>
        </authorList>
    </citation>
    <scope>NUCLEOTIDE SEQUENCE</scope>
    <source>
        <strain evidence="1">NIES-3786</strain>
    </source>
</reference>
<dbReference type="Proteomes" id="UP000747110">
    <property type="component" value="Unassembled WGS sequence"/>
</dbReference>
<evidence type="ECO:0000313" key="2">
    <source>
        <dbReference type="Proteomes" id="UP000747110"/>
    </source>
</evidence>